<dbReference type="RefSeq" id="WP_201647911.1">
    <property type="nucleotide sequence ID" value="NZ_CP068053.1"/>
</dbReference>
<comment type="similarity">
    <text evidence="1 5">Belongs to the metallo-dependent hydrolases superfamily. CpsB/CapC family.</text>
</comment>
<name>A0A974NNW2_PERPY</name>
<dbReference type="GO" id="GO:0030145">
    <property type="term" value="F:manganese ion binding"/>
    <property type="evidence" value="ECO:0007669"/>
    <property type="project" value="UniProtKB-UniRule"/>
</dbReference>
<dbReference type="AlphaFoldDB" id="A0A974NNW2"/>
<gene>
    <name evidence="6" type="ORF">I6J18_04025</name>
</gene>
<accession>A0A974NNW2</accession>
<evidence type="ECO:0000313" key="7">
    <source>
        <dbReference type="Proteomes" id="UP000595254"/>
    </source>
</evidence>
<comment type="catalytic activity">
    <reaction evidence="4 5">
        <text>O-phospho-L-tyrosyl-[protein] + H2O = L-tyrosyl-[protein] + phosphate</text>
        <dbReference type="Rhea" id="RHEA:10684"/>
        <dbReference type="Rhea" id="RHEA-COMP:10136"/>
        <dbReference type="Rhea" id="RHEA-COMP:20101"/>
        <dbReference type="ChEBI" id="CHEBI:15377"/>
        <dbReference type="ChEBI" id="CHEBI:43474"/>
        <dbReference type="ChEBI" id="CHEBI:46858"/>
        <dbReference type="ChEBI" id="CHEBI:61978"/>
        <dbReference type="EC" id="3.1.3.48"/>
    </reaction>
</comment>
<dbReference type="PANTHER" id="PTHR39181">
    <property type="entry name" value="TYROSINE-PROTEIN PHOSPHATASE YWQE"/>
    <property type="match status" value="1"/>
</dbReference>
<evidence type="ECO:0000256" key="1">
    <source>
        <dbReference type="ARBA" id="ARBA00005750"/>
    </source>
</evidence>
<evidence type="ECO:0000256" key="3">
    <source>
        <dbReference type="ARBA" id="ARBA00022912"/>
    </source>
</evidence>
<organism evidence="6 7">
    <name type="scientific">Peribacillus psychrosaccharolyticus</name>
    <name type="common">Bacillus psychrosaccharolyticus</name>
    <dbReference type="NCBI Taxonomy" id="1407"/>
    <lineage>
        <taxon>Bacteria</taxon>
        <taxon>Bacillati</taxon>
        <taxon>Bacillota</taxon>
        <taxon>Bacilli</taxon>
        <taxon>Bacillales</taxon>
        <taxon>Bacillaceae</taxon>
        <taxon>Peribacillus</taxon>
    </lineage>
</organism>
<dbReference type="PANTHER" id="PTHR39181:SF1">
    <property type="entry name" value="TYROSINE-PROTEIN PHOSPHATASE YWQE"/>
    <property type="match status" value="1"/>
</dbReference>
<sequence length="254" mass="29134">MIDVHAHILPDVDDGPMNLLDSIEMANSAVTAGITHLFASPHHLNEFYENKKIDILEKVRELEKHLKQLDIPLTIYPSQEVRIHKDLFKSLDRDEILTLDNKGMYLLIELPSNQVPDYTHDHVYELLLRGITPIIVHPERNKEILMNPSILYHLIQEGALTQVTAGSITGSFGKKIKSFSEKMIEHSWVHLIASDAHNCTSRGFSLQDAYLLIRKKYGNSIAFLLNENSEVLLRGQKIYTEEPRKMKKKKMGIF</sequence>
<proteinExistence type="inferred from homology"/>
<evidence type="ECO:0000256" key="5">
    <source>
        <dbReference type="PIRNR" id="PIRNR016557"/>
    </source>
</evidence>
<dbReference type="InterPro" id="IPR016667">
    <property type="entry name" value="Caps_polysacc_synth_CpsB/CapC"/>
</dbReference>
<dbReference type="PIRSF" id="PIRSF016557">
    <property type="entry name" value="Caps_synth_CpsB"/>
    <property type="match status" value="1"/>
</dbReference>
<dbReference type="InterPro" id="IPR016195">
    <property type="entry name" value="Pol/histidinol_Pase-like"/>
</dbReference>
<dbReference type="EC" id="3.1.3.48" evidence="5"/>
<reference evidence="6 7" key="1">
    <citation type="submission" date="2021-01" db="EMBL/GenBank/DDBJ databases">
        <title>FDA dAtabase for Regulatory Grade micrObial Sequences (FDA-ARGOS): Supporting development and validation of Infectious Disease Dx tests.</title>
        <authorList>
            <person name="Nelson B."/>
            <person name="Plummer A."/>
            <person name="Tallon L."/>
            <person name="Sadzewicz L."/>
            <person name="Zhao X."/>
            <person name="Boylan J."/>
            <person name="Ott S."/>
            <person name="Bowen H."/>
            <person name="Vavikolanu K."/>
            <person name="Mehta A."/>
            <person name="Aluvathingal J."/>
            <person name="Nadendla S."/>
            <person name="Myers T."/>
            <person name="Yan Y."/>
            <person name="Sichtig H."/>
        </authorList>
    </citation>
    <scope>NUCLEOTIDE SEQUENCE [LARGE SCALE GENOMIC DNA]</scope>
    <source>
        <strain evidence="6 7">FDAARGOS_1161</strain>
    </source>
</reference>
<keyword evidence="3 5" id="KW-0904">Protein phosphatase</keyword>
<evidence type="ECO:0000313" key="6">
    <source>
        <dbReference type="EMBL" id="QQT01080.1"/>
    </source>
</evidence>
<dbReference type="Proteomes" id="UP000595254">
    <property type="component" value="Chromosome"/>
</dbReference>
<dbReference type="Pfam" id="PF19567">
    <property type="entry name" value="CpsB_CapC"/>
    <property type="match status" value="1"/>
</dbReference>
<dbReference type="EMBL" id="CP068053">
    <property type="protein sequence ID" value="QQT01080.1"/>
    <property type="molecule type" value="Genomic_DNA"/>
</dbReference>
<evidence type="ECO:0000256" key="4">
    <source>
        <dbReference type="ARBA" id="ARBA00051722"/>
    </source>
</evidence>
<dbReference type="KEGG" id="ppsr:I6J18_04025"/>
<keyword evidence="7" id="KW-1185">Reference proteome</keyword>
<evidence type="ECO:0000256" key="2">
    <source>
        <dbReference type="ARBA" id="ARBA00022801"/>
    </source>
</evidence>
<dbReference type="SUPFAM" id="SSF89550">
    <property type="entry name" value="PHP domain-like"/>
    <property type="match status" value="1"/>
</dbReference>
<protein>
    <recommendedName>
        <fullName evidence="5">Tyrosine-protein phosphatase</fullName>
        <ecNumber evidence="5">3.1.3.48</ecNumber>
    </recommendedName>
</protein>
<dbReference type="Gene3D" id="3.20.20.140">
    <property type="entry name" value="Metal-dependent hydrolases"/>
    <property type="match status" value="1"/>
</dbReference>
<keyword evidence="2 5" id="KW-0378">Hydrolase</keyword>
<dbReference type="GO" id="GO:0004725">
    <property type="term" value="F:protein tyrosine phosphatase activity"/>
    <property type="evidence" value="ECO:0007669"/>
    <property type="project" value="UniProtKB-UniRule"/>
</dbReference>